<dbReference type="EMBL" id="DQWE01000229">
    <property type="protein sequence ID" value="HDI83090.1"/>
    <property type="molecule type" value="Genomic_DNA"/>
</dbReference>
<gene>
    <name evidence="1" type="ORF">ENF18_04795</name>
</gene>
<proteinExistence type="predicted"/>
<accession>A0A7C0Z9V1</accession>
<sequence>MWVLLFLFSGEVGFNADFFSIGCMYASTTPSGRDVSFTRLVEFDLTDRNKHLGAGLGYGWLYSGFYKRYESEYLSLFLCWRGDKSFFKYSPVFTELSFKAGVLLPIDSNLGTPIGFITAQYSIGPVLSINGGYFYSPESCFMNGFRVGFQLTGLRWFNKEKRSIKKVDLWKTPETIDEALNSLGFMKKLLYMLPPSEERNKLLKKVKDINDILSARKVGFNVFAGLISILTGIGYRYYTLEHFSEAYGHLFPEPEEDSLGGCNDFMGAVFLLLAMASDITQACVIGLNAMGCGCVYGLMGTVTGYSTVEGYLVLRLTDKEKNRIKALFTSIKRYVEEYPSSDDGG</sequence>
<evidence type="ECO:0000313" key="1">
    <source>
        <dbReference type="EMBL" id="HDI83090.1"/>
    </source>
</evidence>
<name>A0A7C0Z9V1_UNCW3</name>
<comment type="caution">
    <text evidence="1">The sequence shown here is derived from an EMBL/GenBank/DDBJ whole genome shotgun (WGS) entry which is preliminary data.</text>
</comment>
<reference evidence="1" key="1">
    <citation type="journal article" date="2020" name="mSystems">
        <title>Genome- and Community-Level Interaction Insights into Carbon Utilization and Element Cycling Functions of Hydrothermarchaeota in Hydrothermal Sediment.</title>
        <authorList>
            <person name="Zhou Z."/>
            <person name="Liu Y."/>
            <person name="Xu W."/>
            <person name="Pan J."/>
            <person name="Luo Z.H."/>
            <person name="Li M."/>
        </authorList>
    </citation>
    <scope>NUCLEOTIDE SEQUENCE [LARGE SCALE GENOMIC DNA]</scope>
    <source>
        <strain evidence="1">HyVt-102</strain>
    </source>
</reference>
<protein>
    <submittedName>
        <fullName evidence="1">Uncharacterized protein</fullName>
    </submittedName>
</protein>
<dbReference type="AlphaFoldDB" id="A0A7C0Z9V1"/>
<dbReference type="Proteomes" id="UP000885847">
    <property type="component" value="Unassembled WGS sequence"/>
</dbReference>
<organism evidence="1">
    <name type="scientific">candidate division WOR-3 bacterium</name>
    <dbReference type="NCBI Taxonomy" id="2052148"/>
    <lineage>
        <taxon>Bacteria</taxon>
        <taxon>Bacteria division WOR-3</taxon>
    </lineage>
</organism>